<dbReference type="EMBL" id="BAABRO010000009">
    <property type="protein sequence ID" value="GAA5508444.1"/>
    <property type="molecule type" value="Genomic_DNA"/>
</dbReference>
<sequence>MRIYIVDDEDGKIQNIHEFVRTHFSTCKIEMFRSFQKGLRALLTDPPDALLLDMTMPTYEVGPREPGGRERRYAGREIIRQLNRKKMKIPVIVLTQYEQFEDGGKDVDLQTIKLELVENYPDIFVDAIYYNASDSRWMNELENLLAPILQEHDHE</sequence>
<reference evidence="3 4" key="1">
    <citation type="submission" date="2024-02" db="EMBL/GenBank/DDBJ databases">
        <title>Rhodopirellula caenicola NBRC 110016.</title>
        <authorList>
            <person name="Ichikawa N."/>
            <person name="Katano-Makiyama Y."/>
            <person name="Hidaka K."/>
        </authorList>
    </citation>
    <scope>NUCLEOTIDE SEQUENCE [LARGE SCALE GENOMIC DNA]</scope>
    <source>
        <strain evidence="3 4">NBRC 110016</strain>
    </source>
</reference>
<evidence type="ECO:0000313" key="3">
    <source>
        <dbReference type="EMBL" id="GAA5508444.1"/>
    </source>
</evidence>
<dbReference type="InterPro" id="IPR011006">
    <property type="entry name" value="CheY-like_superfamily"/>
</dbReference>
<dbReference type="Gene3D" id="3.40.50.2300">
    <property type="match status" value="1"/>
</dbReference>
<accession>A0ABP9VTH5</accession>
<dbReference type="Proteomes" id="UP001416858">
    <property type="component" value="Unassembled WGS sequence"/>
</dbReference>
<comment type="caution">
    <text evidence="3">The sequence shown here is derived from an EMBL/GenBank/DDBJ whole genome shotgun (WGS) entry which is preliminary data.</text>
</comment>
<feature type="modified residue" description="4-aspartylphosphate" evidence="1">
    <location>
        <position position="53"/>
    </location>
</feature>
<evidence type="ECO:0000259" key="2">
    <source>
        <dbReference type="PROSITE" id="PS50110"/>
    </source>
</evidence>
<gene>
    <name evidence="3" type="ORF">Rcae01_03910</name>
</gene>
<evidence type="ECO:0000256" key="1">
    <source>
        <dbReference type="PROSITE-ProRule" id="PRU00169"/>
    </source>
</evidence>
<dbReference type="PROSITE" id="PS50110">
    <property type="entry name" value="RESPONSE_REGULATORY"/>
    <property type="match status" value="1"/>
</dbReference>
<keyword evidence="4" id="KW-1185">Reference proteome</keyword>
<keyword evidence="1" id="KW-0597">Phosphoprotein</keyword>
<dbReference type="InterPro" id="IPR001789">
    <property type="entry name" value="Sig_transdc_resp-reg_receiver"/>
</dbReference>
<name>A0ABP9VTH5_9BACT</name>
<dbReference type="SUPFAM" id="SSF52172">
    <property type="entry name" value="CheY-like"/>
    <property type="match status" value="1"/>
</dbReference>
<protein>
    <recommendedName>
        <fullName evidence="2">Response regulatory domain-containing protein</fullName>
    </recommendedName>
</protein>
<dbReference type="Pfam" id="PF00072">
    <property type="entry name" value="Response_reg"/>
    <property type="match status" value="1"/>
</dbReference>
<proteinExistence type="predicted"/>
<organism evidence="3 4">
    <name type="scientific">Novipirellula caenicola</name>
    <dbReference type="NCBI Taxonomy" id="1536901"/>
    <lineage>
        <taxon>Bacteria</taxon>
        <taxon>Pseudomonadati</taxon>
        <taxon>Planctomycetota</taxon>
        <taxon>Planctomycetia</taxon>
        <taxon>Pirellulales</taxon>
        <taxon>Pirellulaceae</taxon>
        <taxon>Novipirellula</taxon>
    </lineage>
</organism>
<feature type="domain" description="Response regulatory" evidence="2">
    <location>
        <begin position="2"/>
        <end position="125"/>
    </location>
</feature>
<dbReference type="RefSeq" id="WP_345685224.1">
    <property type="nucleotide sequence ID" value="NZ_BAABRO010000009.1"/>
</dbReference>
<evidence type="ECO:0000313" key="4">
    <source>
        <dbReference type="Proteomes" id="UP001416858"/>
    </source>
</evidence>